<dbReference type="EMBL" id="JAPZCX010000020">
    <property type="protein sequence ID" value="MDN5071416.1"/>
    <property type="molecule type" value="Genomic_DNA"/>
</dbReference>
<feature type="transmembrane region" description="Helical" evidence="1">
    <location>
        <begin position="58"/>
        <end position="77"/>
    </location>
</feature>
<proteinExistence type="predicted"/>
<evidence type="ECO:0000256" key="1">
    <source>
        <dbReference type="SAM" id="Phobius"/>
    </source>
</evidence>
<name>A0AAW7Q0D3_9BACT</name>
<dbReference type="RefSeq" id="WP_301372537.1">
    <property type="nucleotide sequence ID" value="NZ_JAPZCX010000020.1"/>
</dbReference>
<evidence type="ECO:0000313" key="3">
    <source>
        <dbReference type="Proteomes" id="UP001170288"/>
    </source>
</evidence>
<keyword evidence="1" id="KW-0472">Membrane</keyword>
<reference evidence="2" key="2">
    <citation type="journal article" date="2023" name="Microorganisms">
        <title>Genomic Characterization of Arcobacter butzleri Strains Isolated from Various Sources in Lithuania.</title>
        <authorList>
            <person name="Uljanovas D."/>
            <person name="Golz G."/>
            <person name="Fleischmann S."/>
            <person name="Kudirkiene E."/>
            <person name="Kasetiene N."/>
            <person name="Grineviciene A."/>
            <person name="Tamuleviciene E."/>
            <person name="Aksomaitiene J."/>
            <person name="Alter T."/>
            <person name="Malakauskas M."/>
        </authorList>
    </citation>
    <scope>NUCLEOTIDE SEQUENCE</scope>
    <source>
        <strain evidence="2">RCM69</strain>
    </source>
</reference>
<accession>A0AAW7Q0D3</accession>
<gene>
    <name evidence="2" type="ORF">O8C76_10330</name>
</gene>
<protein>
    <submittedName>
        <fullName evidence="2">Uncharacterized protein</fullName>
    </submittedName>
</protein>
<keyword evidence="1" id="KW-0812">Transmembrane</keyword>
<evidence type="ECO:0000313" key="2">
    <source>
        <dbReference type="EMBL" id="MDN5071416.1"/>
    </source>
</evidence>
<sequence length="78" mass="8971">MLIIFDGIKLSLQILAISLVLGFFILFFLDSAKAMKNDILKMDLSLSTIEINIFSYSYSYIFTIIFGAILYKIFLLFI</sequence>
<organism evidence="2 3">
    <name type="scientific">Aliarcobacter butzleri</name>
    <dbReference type="NCBI Taxonomy" id="28197"/>
    <lineage>
        <taxon>Bacteria</taxon>
        <taxon>Pseudomonadati</taxon>
        <taxon>Campylobacterota</taxon>
        <taxon>Epsilonproteobacteria</taxon>
        <taxon>Campylobacterales</taxon>
        <taxon>Arcobacteraceae</taxon>
        <taxon>Aliarcobacter</taxon>
    </lineage>
</organism>
<reference evidence="2" key="1">
    <citation type="submission" date="2022-12" db="EMBL/GenBank/DDBJ databases">
        <authorList>
            <person name="Uljanovas D."/>
        </authorList>
    </citation>
    <scope>NUCLEOTIDE SEQUENCE</scope>
    <source>
        <strain evidence="2">RCM69</strain>
    </source>
</reference>
<dbReference type="Proteomes" id="UP001170288">
    <property type="component" value="Unassembled WGS sequence"/>
</dbReference>
<dbReference type="AlphaFoldDB" id="A0AAW7Q0D3"/>
<comment type="caution">
    <text evidence="2">The sequence shown here is derived from an EMBL/GenBank/DDBJ whole genome shotgun (WGS) entry which is preliminary data.</text>
</comment>
<keyword evidence="1" id="KW-1133">Transmembrane helix</keyword>